<evidence type="ECO:0000313" key="12">
    <source>
        <dbReference type="Proteomes" id="UP000247459"/>
    </source>
</evidence>
<feature type="transmembrane region" description="Helical" evidence="9">
    <location>
        <begin position="20"/>
        <end position="43"/>
    </location>
</feature>
<keyword evidence="5 9" id="KW-0812">Transmembrane</keyword>
<feature type="transmembrane region" description="Helical" evidence="9">
    <location>
        <begin position="73"/>
        <end position="97"/>
    </location>
</feature>
<feature type="transmembrane region" description="Helical" evidence="9">
    <location>
        <begin position="186"/>
        <end position="210"/>
    </location>
</feature>
<dbReference type="PANTHER" id="PTHR30614">
    <property type="entry name" value="MEMBRANE COMPONENT OF AMINO ACID ABC TRANSPORTER"/>
    <property type="match status" value="1"/>
</dbReference>
<organism evidence="11 12">
    <name type="scientific">Paenibacillus illinoisensis</name>
    <dbReference type="NCBI Taxonomy" id="59845"/>
    <lineage>
        <taxon>Bacteria</taxon>
        <taxon>Bacillati</taxon>
        <taxon>Bacillota</taxon>
        <taxon>Bacilli</taxon>
        <taxon>Bacillales</taxon>
        <taxon>Paenibacillaceae</taxon>
        <taxon>Paenibacillus</taxon>
    </lineage>
</organism>
<evidence type="ECO:0000256" key="6">
    <source>
        <dbReference type="ARBA" id="ARBA00022970"/>
    </source>
</evidence>
<dbReference type="OrthoDB" id="9805999at2"/>
<accession>A0A2W0CBU0</accession>
<comment type="similarity">
    <text evidence="2">Belongs to the binding-protein-dependent transport system permease family. HisMQ subfamily.</text>
</comment>
<dbReference type="InterPro" id="IPR035906">
    <property type="entry name" value="MetI-like_sf"/>
</dbReference>
<dbReference type="Proteomes" id="UP000247459">
    <property type="component" value="Unassembled WGS sequence"/>
</dbReference>
<dbReference type="EMBL" id="PRLG01000012">
    <property type="protein sequence ID" value="PYY30126.1"/>
    <property type="molecule type" value="Genomic_DNA"/>
</dbReference>
<evidence type="ECO:0000256" key="1">
    <source>
        <dbReference type="ARBA" id="ARBA00004651"/>
    </source>
</evidence>
<proteinExistence type="inferred from homology"/>
<reference evidence="11 12" key="1">
    <citation type="submission" date="2018-01" db="EMBL/GenBank/DDBJ databases">
        <title>Genome sequence of the PGP bacterium Paenibacillus illinoisensis E3.</title>
        <authorList>
            <person name="Rolli E."/>
            <person name="Marasco R."/>
            <person name="Bessem C."/>
            <person name="Michoud G."/>
            <person name="Gaiarsa S."/>
            <person name="Borin S."/>
            <person name="Daffonchio D."/>
        </authorList>
    </citation>
    <scope>NUCLEOTIDE SEQUENCE [LARGE SCALE GENOMIC DNA]</scope>
    <source>
        <strain evidence="11 12">E3</strain>
    </source>
</reference>
<evidence type="ECO:0000256" key="5">
    <source>
        <dbReference type="ARBA" id="ARBA00022692"/>
    </source>
</evidence>
<dbReference type="InterPro" id="IPR000515">
    <property type="entry name" value="MetI-like"/>
</dbReference>
<evidence type="ECO:0000256" key="2">
    <source>
        <dbReference type="ARBA" id="ARBA00010072"/>
    </source>
</evidence>
<keyword evidence="8 9" id="KW-0472">Membrane</keyword>
<keyword evidence="4" id="KW-1003">Cell membrane</keyword>
<evidence type="ECO:0000259" key="10">
    <source>
        <dbReference type="PROSITE" id="PS50928"/>
    </source>
</evidence>
<name>A0A2W0CBU0_9BACL</name>
<gene>
    <name evidence="11" type="ORF">PIL02S_01486</name>
</gene>
<evidence type="ECO:0000256" key="4">
    <source>
        <dbReference type="ARBA" id="ARBA00022475"/>
    </source>
</evidence>
<dbReference type="NCBIfam" id="TIGR01726">
    <property type="entry name" value="HEQRo_perm_3TM"/>
    <property type="match status" value="1"/>
</dbReference>
<evidence type="ECO:0000256" key="8">
    <source>
        <dbReference type="ARBA" id="ARBA00023136"/>
    </source>
</evidence>
<dbReference type="InterPro" id="IPR043429">
    <property type="entry name" value="ArtM/GltK/GlnP/TcyL/YhdX-like"/>
</dbReference>
<dbReference type="FunFam" id="1.10.3720.10:FF:000033">
    <property type="entry name" value="Polar amino acid ABC transporter permease"/>
    <property type="match status" value="1"/>
</dbReference>
<dbReference type="InterPro" id="IPR010065">
    <property type="entry name" value="AA_ABC_transptr_permease_3TM"/>
</dbReference>
<dbReference type="GO" id="GO:0006865">
    <property type="term" value="P:amino acid transport"/>
    <property type="evidence" value="ECO:0007669"/>
    <property type="project" value="UniProtKB-KW"/>
</dbReference>
<evidence type="ECO:0000256" key="7">
    <source>
        <dbReference type="ARBA" id="ARBA00022989"/>
    </source>
</evidence>
<dbReference type="AlphaFoldDB" id="A0A2W0CBU0"/>
<dbReference type="CDD" id="cd06261">
    <property type="entry name" value="TM_PBP2"/>
    <property type="match status" value="1"/>
</dbReference>
<keyword evidence="7 9" id="KW-1133">Transmembrane helix</keyword>
<feature type="domain" description="ABC transmembrane type-1" evidence="10">
    <location>
        <begin position="19"/>
        <end position="208"/>
    </location>
</feature>
<comment type="caution">
    <text evidence="11">The sequence shown here is derived from an EMBL/GenBank/DDBJ whole genome shotgun (WGS) entry which is preliminary data.</text>
</comment>
<sequence length="218" mass="24041">MNLDFSFLSDHWQDYARSAWVTLELSFFGVLLGTTFGVLVALLRISRVWPIKFLASAYIELIRGTPMLVQILIIHYGLTVIGINLPAFMSGVVALTINSSAYMAEVFRAGIQAIDKGQTEAARSLGLTHGMTLRYIILPQAFRNMLPAIGNEFIIIIKDSSLVSMIGIAEIIYTARAVQGVTFQPLAPLLVAAALYFVITFTLANLLAWVERRLSASR</sequence>
<keyword evidence="6" id="KW-0029">Amino-acid transport</keyword>
<comment type="subcellular location">
    <subcellularLocation>
        <location evidence="1 9">Cell membrane</location>
        <topology evidence="1 9">Multi-pass membrane protein</topology>
    </subcellularLocation>
</comment>
<dbReference type="GO" id="GO:0022857">
    <property type="term" value="F:transmembrane transporter activity"/>
    <property type="evidence" value="ECO:0007669"/>
    <property type="project" value="InterPro"/>
</dbReference>
<dbReference type="Pfam" id="PF00528">
    <property type="entry name" value="BPD_transp_1"/>
    <property type="match status" value="1"/>
</dbReference>
<protein>
    <submittedName>
        <fullName evidence="11">His-Glu-Gln-Arg-opine ABC transporter permease</fullName>
    </submittedName>
</protein>
<dbReference type="GO" id="GO:0043190">
    <property type="term" value="C:ATP-binding cassette (ABC) transporter complex"/>
    <property type="evidence" value="ECO:0007669"/>
    <property type="project" value="InterPro"/>
</dbReference>
<dbReference type="PROSITE" id="PS50928">
    <property type="entry name" value="ABC_TM1"/>
    <property type="match status" value="1"/>
</dbReference>
<evidence type="ECO:0000313" key="11">
    <source>
        <dbReference type="EMBL" id="PYY30126.1"/>
    </source>
</evidence>
<dbReference type="SUPFAM" id="SSF161098">
    <property type="entry name" value="MetI-like"/>
    <property type="match status" value="1"/>
</dbReference>
<evidence type="ECO:0000256" key="9">
    <source>
        <dbReference type="RuleBase" id="RU363032"/>
    </source>
</evidence>
<dbReference type="RefSeq" id="WP_110757229.1">
    <property type="nucleotide sequence ID" value="NZ_PRLG01000012.1"/>
</dbReference>
<keyword evidence="3 9" id="KW-0813">Transport</keyword>
<dbReference type="PANTHER" id="PTHR30614:SF20">
    <property type="entry name" value="GLUTAMINE TRANSPORT SYSTEM PERMEASE PROTEIN GLNP"/>
    <property type="match status" value="1"/>
</dbReference>
<evidence type="ECO:0000256" key="3">
    <source>
        <dbReference type="ARBA" id="ARBA00022448"/>
    </source>
</evidence>
<dbReference type="Gene3D" id="1.10.3720.10">
    <property type="entry name" value="MetI-like"/>
    <property type="match status" value="1"/>
</dbReference>